<evidence type="ECO:0000313" key="7">
    <source>
        <dbReference type="Proteomes" id="UP000005713"/>
    </source>
</evidence>
<evidence type="ECO:0000256" key="4">
    <source>
        <dbReference type="SAM" id="MobiDB-lite"/>
    </source>
</evidence>
<dbReference type="InterPro" id="IPR018060">
    <property type="entry name" value="HTH_AraC"/>
</dbReference>
<dbReference type="SUPFAM" id="SSF52317">
    <property type="entry name" value="Class I glutamine amidotransferase-like"/>
    <property type="match status" value="1"/>
</dbReference>
<dbReference type="PANTHER" id="PTHR43130:SF3">
    <property type="entry name" value="HTH-TYPE TRANSCRIPTIONAL REGULATOR RV1931C"/>
    <property type="match status" value="1"/>
</dbReference>
<proteinExistence type="predicted"/>
<dbReference type="AlphaFoldDB" id="A3K1T1"/>
<accession>A3K1T1</accession>
<dbReference type="Proteomes" id="UP000005713">
    <property type="component" value="Unassembled WGS sequence"/>
</dbReference>
<gene>
    <name evidence="6" type="ORF">SSE37_04505</name>
</gene>
<dbReference type="InterPro" id="IPR018062">
    <property type="entry name" value="HTH_AraC-typ_CS"/>
</dbReference>
<dbReference type="Gene3D" id="1.10.10.60">
    <property type="entry name" value="Homeodomain-like"/>
    <property type="match status" value="1"/>
</dbReference>
<evidence type="ECO:0000259" key="5">
    <source>
        <dbReference type="PROSITE" id="PS01124"/>
    </source>
</evidence>
<keyword evidence="7" id="KW-1185">Reference proteome</keyword>
<comment type="caution">
    <text evidence="6">The sequence shown here is derived from an EMBL/GenBank/DDBJ whole genome shotgun (WGS) entry which is preliminary data.</text>
</comment>
<evidence type="ECO:0000256" key="3">
    <source>
        <dbReference type="ARBA" id="ARBA00023163"/>
    </source>
</evidence>
<protein>
    <submittedName>
        <fullName evidence="6">Transcriptional regulator, AraC family protein</fullName>
    </submittedName>
</protein>
<dbReference type="InterPro" id="IPR029062">
    <property type="entry name" value="Class_I_gatase-like"/>
</dbReference>
<keyword evidence="3" id="KW-0804">Transcription</keyword>
<dbReference type="InterPro" id="IPR009057">
    <property type="entry name" value="Homeodomain-like_sf"/>
</dbReference>
<reference evidence="6 7" key="1">
    <citation type="submission" date="2006-06" db="EMBL/GenBank/DDBJ databases">
        <authorList>
            <person name="Moran M.A."/>
            <person name="Ferriera S."/>
            <person name="Johnson J."/>
            <person name="Kravitz S."/>
            <person name="Beeson K."/>
            <person name="Sutton G."/>
            <person name="Rogers Y.-H."/>
            <person name="Friedman R."/>
            <person name="Frazier M."/>
            <person name="Venter J.C."/>
        </authorList>
    </citation>
    <scope>NUCLEOTIDE SEQUENCE [LARGE SCALE GENOMIC DNA]</scope>
    <source>
        <strain evidence="6 7">E-37</strain>
    </source>
</reference>
<dbReference type="Gene3D" id="3.40.50.880">
    <property type="match status" value="1"/>
</dbReference>
<dbReference type="eggNOG" id="COG4977">
    <property type="taxonomic scope" value="Bacteria"/>
</dbReference>
<dbReference type="GO" id="GO:0003700">
    <property type="term" value="F:DNA-binding transcription factor activity"/>
    <property type="evidence" value="ECO:0007669"/>
    <property type="project" value="InterPro"/>
</dbReference>
<dbReference type="PROSITE" id="PS00041">
    <property type="entry name" value="HTH_ARAC_FAMILY_1"/>
    <property type="match status" value="1"/>
</dbReference>
<dbReference type="SUPFAM" id="SSF46689">
    <property type="entry name" value="Homeodomain-like"/>
    <property type="match status" value="1"/>
</dbReference>
<name>A3K1T1_SAGS3</name>
<dbReference type="PROSITE" id="PS01124">
    <property type="entry name" value="HTH_ARAC_FAMILY_2"/>
    <property type="match status" value="1"/>
</dbReference>
<keyword evidence="1" id="KW-0805">Transcription regulation</keyword>
<dbReference type="PANTHER" id="PTHR43130">
    <property type="entry name" value="ARAC-FAMILY TRANSCRIPTIONAL REGULATOR"/>
    <property type="match status" value="1"/>
</dbReference>
<feature type="compositionally biased region" description="Polar residues" evidence="4">
    <location>
        <begin position="329"/>
        <end position="343"/>
    </location>
</feature>
<dbReference type="CDD" id="cd03136">
    <property type="entry name" value="GATase1_AraC_ArgR_like"/>
    <property type="match status" value="1"/>
</dbReference>
<keyword evidence="2" id="KW-0238">DNA-binding</keyword>
<sequence length="343" mass="37148">MHVCLILFPHFPILGFVLIREVLDMANRIAGQPLFSCRIRTVTGQTVAASDGTNIAAEAQDWEGAQGFDLVVLCAGPHPLDHLPMGLRGFLARAEAAGATLAGLDQGALILARLGLLDGREAVLPPDPDRTYPEVAQSERRHTFDRQRLTSTGGLATAEAMLDWIARSHGPALAARTGEALAHGRVAQASRSLALAARAGHGDPLMTRMTALMAAHLDAPLPLPQIADELDMRLKRLRLRCRKALHRTPAEVYLDLRLRRAAQLVEETTLSVAEIAAATGFASPSAFTRSYGKHFGKAPRAQRTLRTQREKTTDATGWARATEAARPSGQRQPNHQDQGMTRV</sequence>
<dbReference type="Pfam" id="PF12833">
    <property type="entry name" value="HTH_18"/>
    <property type="match status" value="1"/>
</dbReference>
<organism evidence="6 7">
    <name type="scientific">Sagittula stellata (strain ATCC 700073 / DSM 11524 / E-37)</name>
    <dbReference type="NCBI Taxonomy" id="388399"/>
    <lineage>
        <taxon>Bacteria</taxon>
        <taxon>Pseudomonadati</taxon>
        <taxon>Pseudomonadota</taxon>
        <taxon>Alphaproteobacteria</taxon>
        <taxon>Rhodobacterales</taxon>
        <taxon>Roseobacteraceae</taxon>
        <taxon>Sagittula</taxon>
    </lineage>
</organism>
<feature type="domain" description="HTH araC/xylS-type" evidence="5">
    <location>
        <begin position="207"/>
        <end position="305"/>
    </location>
</feature>
<evidence type="ECO:0000256" key="2">
    <source>
        <dbReference type="ARBA" id="ARBA00023125"/>
    </source>
</evidence>
<dbReference type="OrthoDB" id="7851524at2"/>
<dbReference type="SMART" id="SM00342">
    <property type="entry name" value="HTH_ARAC"/>
    <property type="match status" value="1"/>
</dbReference>
<feature type="region of interest" description="Disordered" evidence="4">
    <location>
        <begin position="293"/>
        <end position="343"/>
    </location>
</feature>
<evidence type="ECO:0000256" key="1">
    <source>
        <dbReference type="ARBA" id="ARBA00023015"/>
    </source>
</evidence>
<dbReference type="RefSeq" id="WP_005857778.1">
    <property type="nucleotide sequence ID" value="NZ_AAYA01000004.1"/>
</dbReference>
<dbReference type="InterPro" id="IPR052158">
    <property type="entry name" value="INH-QAR"/>
</dbReference>
<evidence type="ECO:0000313" key="6">
    <source>
        <dbReference type="EMBL" id="EBA08877.1"/>
    </source>
</evidence>
<dbReference type="EMBL" id="AAYA01000004">
    <property type="protein sequence ID" value="EBA08877.1"/>
    <property type="molecule type" value="Genomic_DNA"/>
</dbReference>
<dbReference type="GO" id="GO:0043565">
    <property type="term" value="F:sequence-specific DNA binding"/>
    <property type="evidence" value="ECO:0007669"/>
    <property type="project" value="InterPro"/>
</dbReference>